<accession>A0A378ISS5</accession>
<dbReference type="Pfam" id="PF06429">
    <property type="entry name" value="Flg_bbr_C"/>
    <property type="match status" value="1"/>
</dbReference>
<gene>
    <name evidence="8" type="primary">flgC</name>
    <name evidence="8" type="ORF">NCTC11978_01324</name>
</gene>
<feature type="domain" description="Flagellar basal-body/hook protein C-terminal" evidence="7">
    <location>
        <begin position="94"/>
        <end position="138"/>
    </location>
</feature>
<keyword evidence="4 6" id="KW-0975">Bacterial flagellum</keyword>
<dbReference type="AlphaFoldDB" id="A0A378ISS5"/>
<keyword evidence="8" id="KW-0966">Cell projection</keyword>
<evidence type="ECO:0000256" key="1">
    <source>
        <dbReference type="ARBA" id="ARBA00004117"/>
    </source>
</evidence>
<evidence type="ECO:0000256" key="6">
    <source>
        <dbReference type="RuleBase" id="RU362062"/>
    </source>
</evidence>
<dbReference type="GO" id="GO:0071978">
    <property type="term" value="P:bacterial-type flagellum-dependent swarming motility"/>
    <property type="evidence" value="ECO:0007669"/>
    <property type="project" value="TreeGrafter"/>
</dbReference>
<dbReference type="RefSeq" id="WP_115174985.1">
    <property type="nucleotide sequence ID" value="NZ_UGNY01000001.1"/>
</dbReference>
<name>A0A378ISS5_9GAMM</name>
<dbReference type="Proteomes" id="UP000254033">
    <property type="component" value="Unassembled WGS sequence"/>
</dbReference>
<evidence type="ECO:0000256" key="4">
    <source>
        <dbReference type="ARBA" id="ARBA00023143"/>
    </source>
</evidence>
<sequence length="140" mass="15622">MSLNNVFDIAGSALVAETTRLASSASNMSNANVVTGSPDDTYRAQYPVFQEIQEESQQWMNNEVRAGVAVPQIYESQAEPVKQYQPNHPLADKDGFVYSPNINYVEEMANIISASRAYQMDLEMLNTSKQLIQRTLQLGQ</sequence>
<dbReference type="InterPro" id="IPR010930">
    <property type="entry name" value="Flg_bb/hook_C_dom"/>
</dbReference>
<dbReference type="InterPro" id="IPR019776">
    <property type="entry name" value="Flagellar_basal_body_rod_CS"/>
</dbReference>
<protein>
    <recommendedName>
        <fullName evidence="3 6">Flagellar basal-body rod protein FlgC</fullName>
    </recommendedName>
</protein>
<evidence type="ECO:0000259" key="7">
    <source>
        <dbReference type="Pfam" id="PF06429"/>
    </source>
</evidence>
<dbReference type="PANTHER" id="PTHR30435:SF2">
    <property type="entry name" value="FLAGELLAR BASAL-BODY ROD PROTEIN FLGC"/>
    <property type="match status" value="1"/>
</dbReference>
<proteinExistence type="inferred from homology"/>
<evidence type="ECO:0000256" key="2">
    <source>
        <dbReference type="ARBA" id="ARBA00009677"/>
    </source>
</evidence>
<organism evidence="8 9">
    <name type="scientific">Legionella feeleii</name>
    <dbReference type="NCBI Taxonomy" id="453"/>
    <lineage>
        <taxon>Bacteria</taxon>
        <taxon>Pseudomonadati</taxon>
        <taxon>Pseudomonadota</taxon>
        <taxon>Gammaproteobacteria</taxon>
        <taxon>Legionellales</taxon>
        <taxon>Legionellaceae</taxon>
        <taxon>Legionella</taxon>
    </lineage>
</organism>
<evidence type="ECO:0000313" key="9">
    <source>
        <dbReference type="Proteomes" id="UP000254033"/>
    </source>
</evidence>
<reference evidence="8 9" key="1">
    <citation type="submission" date="2018-06" db="EMBL/GenBank/DDBJ databases">
        <authorList>
            <consortium name="Pathogen Informatics"/>
            <person name="Doyle S."/>
        </authorList>
    </citation>
    <scope>NUCLEOTIDE SEQUENCE [LARGE SCALE GENOMIC DNA]</scope>
    <source>
        <strain evidence="8 9">NCTC11978</strain>
    </source>
</reference>
<dbReference type="GO" id="GO:0030694">
    <property type="term" value="C:bacterial-type flagellum basal body, rod"/>
    <property type="evidence" value="ECO:0007669"/>
    <property type="project" value="UniProtKB-UniRule"/>
</dbReference>
<comment type="subcellular location">
    <subcellularLocation>
        <location evidence="1 6">Bacterial flagellum basal body</location>
    </subcellularLocation>
</comment>
<dbReference type="EMBL" id="UGNY01000001">
    <property type="protein sequence ID" value="STX38143.1"/>
    <property type="molecule type" value="Genomic_DNA"/>
</dbReference>
<dbReference type="NCBIfam" id="TIGR01395">
    <property type="entry name" value="FlgC"/>
    <property type="match status" value="1"/>
</dbReference>
<comment type="similarity">
    <text evidence="2">Belongs to the flagella basal body rod proteins family.</text>
</comment>
<dbReference type="PANTHER" id="PTHR30435">
    <property type="entry name" value="FLAGELLAR PROTEIN"/>
    <property type="match status" value="1"/>
</dbReference>
<dbReference type="InterPro" id="IPR006299">
    <property type="entry name" value="FlgC"/>
</dbReference>
<comment type="subunit">
    <text evidence="5 6">The basal body constitutes a major portion of the flagellar organelle and consists of four rings (L,P,S, and M) mounted on a central rod. The rod consists of about 26 subunits of FlgG in the distal portion, and FlgB, FlgC and FlgF are thought to build up the proximal portion of the rod with about 6 subunits each.</text>
</comment>
<dbReference type="PROSITE" id="PS00588">
    <property type="entry name" value="FLAGELLA_BB_ROD"/>
    <property type="match status" value="1"/>
</dbReference>
<keyword evidence="8" id="KW-0282">Flagellum</keyword>
<evidence type="ECO:0000256" key="3">
    <source>
        <dbReference type="ARBA" id="ARBA00017941"/>
    </source>
</evidence>
<keyword evidence="8" id="KW-0969">Cilium</keyword>
<evidence type="ECO:0000256" key="5">
    <source>
        <dbReference type="ARBA" id="ARBA00025933"/>
    </source>
</evidence>
<evidence type="ECO:0000313" key="8">
    <source>
        <dbReference type="EMBL" id="STX38143.1"/>
    </source>
</evidence>